<evidence type="ECO:0000313" key="2">
    <source>
        <dbReference type="EMBL" id="CEF66891.1"/>
    </source>
</evidence>
<dbReference type="WBParaSite" id="SRAE_2000155700.1">
    <property type="protein sequence ID" value="SRAE_2000155700.1"/>
    <property type="gene ID" value="WBGene00261762"/>
</dbReference>
<reference evidence="4" key="2">
    <citation type="submission" date="2020-12" db="UniProtKB">
        <authorList>
            <consortium name="WormBaseParasite"/>
        </authorList>
    </citation>
    <scope>IDENTIFICATION</scope>
</reference>
<dbReference type="AlphaFoldDB" id="A0A090LAR9"/>
<sequence length="203" mass="23798">MKSFNFIFTTECIIIIITTLFFIISFKQSNEVAIYNNNNNNLLPWDKDKSTNATSMLKFTYTFNDTCMLVNNDFIIHEKNNNQPIYTLIKKEIQKQKKLNIGKLLLFTLFNSTIFIIIPLIIINNLNIYYKSGKNGKKIIEIAISNYQQFFNVSHFDKDNESLHKEISNNGVVKRIPINLLSNIIYFLQYIIRKKAVPPYIHV</sequence>
<feature type="transmembrane region" description="Helical" evidence="1">
    <location>
        <begin position="6"/>
        <end position="26"/>
    </location>
</feature>
<name>A0A090LAR9_STRRB</name>
<keyword evidence="1" id="KW-1133">Transmembrane helix</keyword>
<dbReference type="RefSeq" id="XP_024506091.1">
    <property type="nucleotide sequence ID" value="XM_024652523.1"/>
</dbReference>
<feature type="transmembrane region" description="Helical" evidence="1">
    <location>
        <begin position="104"/>
        <end position="123"/>
    </location>
</feature>
<evidence type="ECO:0000313" key="3">
    <source>
        <dbReference type="Proteomes" id="UP000035682"/>
    </source>
</evidence>
<dbReference type="GeneID" id="36379256"/>
<dbReference type="CTD" id="36379256"/>
<keyword evidence="3" id="KW-1185">Reference proteome</keyword>
<gene>
    <name evidence="2 4 5" type="ORF">SRAE_2000155700</name>
</gene>
<keyword evidence="1" id="KW-0472">Membrane</keyword>
<keyword evidence="1" id="KW-0812">Transmembrane</keyword>
<protein>
    <submittedName>
        <fullName evidence="2 4">Uncharacterized protein</fullName>
    </submittedName>
</protein>
<dbReference type="Proteomes" id="UP000035682">
    <property type="component" value="Unplaced"/>
</dbReference>
<evidence type="ECO:0000313" key="4">
    <source>
        <dbReference type="WBParaSite" id="SRAE_2000155700.1"/>
    </source>
</evidence>
<evidence type="ECO:0000256" key="1">
    <source>
        <dbReference type="SAM" id="Phobius"/>
    </source>
</evidence>
<evidence type="ECO:0000313" key="5">
    <source>
        <dbReference type="WormBase" id="SRAE_2000155700"/>
    </source>
</evidence>
<dbReference type="EMBL" id="LN609529">
    <property type="protein sequence ID" value="CEF66891.1"/>
    <property type="molecule type" value="Genomic_DNA"/>
</dbReference>
<dbReference type="WormBase" id="SRAE_2000155700">
    <property type="protein sequence ID" value="SRP10928"/>
    <property type="gene ID" value="WBGene00261762"/>
</dbReference>
<reference evidence="2 3" key="1">
    <citation type="submission" date="2014-09" db="EMBL/GenBank/DDBJ databases">
        <authorList>
            <person name="Martin A.A."/>
        </authorList>
    </citation>
    <scope>NUCLEOTIDE SEQUENCE</scope>
    <source>
        <strain evidence="3">ED321</strain>
        <strain evidence="2">ED321 Heterogonic</strain>
    </source>
</reference>
<accession>A0A090LAR9</accession>
<organism evidence="2">
    <name type="scientific">Strongyloides ratti</name>
    <name type="common">Parasitic roundworm</name>
    <dbReference type="NCBI Taxonomy" id="34506"/>
    <lineage>
        <taxon>Eukaryota</taxon>
        <taxon>Metazoa</taxon>
        <taxon>Ecdysozoa</taxon>
        <taxon>Nematoda</taxon>
        <taxon>Chromadorea</taxon>
        <taxon>Rhabditida</taxon>
        <taxon>Tylenchina</taxon>
        <taxon>Panagrolaimomorpha</taxon>
        <taxon>Strongyloidoidea</taxon>
        <taxon>Strongyloididae</taxon>
        <taxon>Strongyloides</taxon>
    </lineage>
</organism>
<proteinExistence type="predicted"/>